<dbReference type="PANTHER" id="PTHR43447">
    <property type="entry name" value="ALPHA-AMYLASE"/>
    <property type="match status" value="1"/>
</dbReference>
<dbReference type="Pfam" id="PF09154">
    <property type="entry name" value="Alpha-amy_C_pro"/>
    <property type="match status" value="1"/>
</dbReference>
<dbReference type="InterPro" id="IPR006047">
    <property type="entry name" value="GH13_cat_dom"/>
</dbReference>
<evidence type="ECO:0000313" key="8">
    <source>
        <dbReference type="EMBL" id="MFD2188359.1"/>
    </source>
</evidence>
<dbReference type="SUPFAM" id="SSF51445">
    <property type="entry name" value="(Trans)glycosidases"/>
    <property type="match status" value="1"/>
</dbReference>
<dbReference type="RefSeq" id="WP_378321392.1">
    <property type="nucleotide sequence ID" value="NZ_JBHUHY010000016.1"/>
</dbReference>
<dbReference type="CDD" id="cd11314">
    <property type="entry name" value="AmyAc_arch_bac_plant_AmyA"/>
    <property type="match status" value="1"/>
</dbReference>
<organism evidence="8 9">
    <name type="scientific">Aquimarina celericrescens</name>
    <dbReference type="NCBI Taxonomy" id="1964542"/>
    <lineage>
        <taxon>Bacteria</taxon>
        <taxon>Pseudomonadati</taxon>
        <taxon>Bacteroidota</taxon>
        <taxon>Flavobacteriia</taxon>
        <taxon>Flavobacteriales</taxon>
        <taxon>Flavobacteriaceae</taxon>
        <taxon>Aquimarina</taxon>
    </lineage>
</organism>
<comment type="similarity">
    <text evidence="2">Belongs to the glycosyl hydrolase 13 family.</text>
</comment>
<dbReference type="NCBIfam" id="NF006970">
    <property type="entry name" value="PRK09441.1-3"/>
    <property type="match status" value="1"/>
</dbReference>
<keyword evidence="3" id="KW-0479">Metal-binding</keyword>
<evidence type="ECO:0000313" key="9">
    <source>
        <dbReference type="Proteomes" id="UP001597344"/>
    </source>
</evidence>
<evidence type="ECO:0000259" key="7">
    <source>
        <dbReference type="SMART" id="SM00642"/>
    </source>
</evidence>
<dbReference type="Gene3D" id="3.20.20.80">
    <property type="entry name" value="Glycosidases"/>
    <property type="match status" value="1"/>
</dbReference>
<accession>A0ABW5B2H0</accession>
<keyword evidence="5" id="KW-0119">Carbohydrate metabolism</keyword>
<comment type="caution">
    <text evidence="8">The sequence shown here is derived from an EMBL/GenBank/DDBJ whole genome shotgun (WGS) entry which is preliminary data.</text>
</comment>
<dbReference type="Pfam" id="PF00128">
    <property type="entry name" value="Alpha-amylase"/>
    <property type="match status" value="1"/>
</dbReference>
<dbReference type="Proteomes" id="UP001597344">
    <property type="component" value="Unassembled WGS sequence"/>
</dbReference>
<sequence>MKTFIKHTIKSTLFLGACMAGFLSCSDDDDSSNNQEEIIVQEDLRLDLTAFTKADAGVMMQAFYWDVEPIGGWYDEVSSKIEDWSASGVNRIWLPAPGKGASGQFSMGYDPMDYFDVGEFSQRGAENKETRFGSRQELENLIQKSHDNGIEVIADIVLGHNSGGGLQSNPFRGGTEVYSLFNEENGNASGKFNRTNEHFHPNDIHSNDEQALFFAETDLCHDQQYVQDWLWGRDDSVAEFYKNTLGFDGWRFDYVKSFAPKWVKAWNDKVGGFSVGENFDGNQQVLKDWVDASGSPAFDFACFYRLEESLDRNKDLTALGEEGNMLRKIYPDKAVTFTANHDTEKDENVNNSISYSNKLLAYSYMLTHDGYPTIFYLDYENESFKDAIKNLILINRTIATGDIEIIEANKDEYIMKRNGNGDNPGLILYMNISNNTKQYEIQTNWSNKTLVDYANNSKLTPVTNAEGNTTIYAPAGSFSIWSIGKEQ</sequence>
<dbReference type="PROSITE" id="PS51257">
    <property type="entry name" value="PROKAR_LIPOPROTEIN"/>
    <property type="match status" value="1"/>
</dbReference>
<evidence type="ECO:0000256" key="6">
    <source>
        <dbReference type="ARBA" id="ARBA00023295"/>
    </source>
</evidence>
<dbReference type="InterPro" id="IPR013776">
    <property type="entry name" value="A-amylase_thermo"/>
</dbReference>
<reference evidence="9" key="1">
    <citation type="journal article" date="2019" name="Int. J. Syst. Evol. Microbiol.">
        <title>The Global Catalogue of Microorganisms (GCM) 10K type strain sequencing project: providing services to taxonomists for standard genome sequencing and annotation.</title>
        <authorList>
            <consortium name="The Broad Institute Genomics Platform"/>
            <consortium name="The Broad Institute Genome Sequencing Center for Infectious Disease"/>
            <person name="Wu L."/>
            <person name="Ma J."/>
        </authorList>
    </citation>
    <scope>NUCLEOTIDE SEQUENCE [LARGE SCALE GENOMIC DNA]</scope>
    <source>
        <strain evidence="9">DT92</strain>
    </source>
</reference>
<gene>
    <name evidence="8" type="ORF">ACFSJT_16255</name>
</gene>
<keyword evidence="6 8" id="KW-0326">Glycosidase</keyword>
<dbReference type="GO" id="GO:0004556">
    <property type="term" value="F:alpha-amylase activity"/>
    <property type="evidence" value="ECO:0007669"/>
    <property type="project" value="UniProtKB-EC"/>
</dbReference>
<comment type="cofactor">
    <cofactor evidence="1">
        <name>Ca(2+)</name>
        <dbReference type="ChEBI" id="CHEBI:29108"/>
    </cofactor>
</comment>
<evidence type="ECO:0000256" key="5">
    <source>
        <dbReference type="ARBA" id="ARBA00023277"/>
    </source>
</evidence>
<dbReference type="PIRSF" id="PIRSF001021">
    <property type="entry name" value="Alph-amls_thrmst"/>
    <property type="match status" value="1"/>
</dbReference>
<evidence type="ECO:0000256" key="4">
    <source>
        <dbReference type="ARBA" id="ARBA00022801"/>
    </source>
</evidence>
<dbReference type="InterPro" id="IPR015237">
    <property type="entry name" value="Alpha-amylase_C_pro"/>
</dbReference>
<keyword evidence="4 8" id="KW-0378">Hydrolase</keyword>
<dbReference type="Gene3D" id="2.60.40.1180">
    <property type="entry name" value="Golgi alpha-mannosidase II"/>
    <property type="match status" value="1"/>
</dbReference>
<name>A0ABW5B2H0_9FLAO</name>
<dbReference type="EC" id="3.2.1.1" evidence="8"/>
<dbReference type="EMBL" id="JBHUHY010000016">
    <property type="protein sequence ID" value="MFD2188359.1"/>
    <property type="molecule type" value="Genomic_DNA"/>
</dbReference>
<protein>
    <submittedName>
        <fullName evidence="8">Alpha-amylase</fullName>
        <ecNumber evidence="8">3.2.1.1</ecNumber>
    </submittedName>
</protein>
<feature type="domain" description="Glycosyl hydrolase family 13 catalytic" evidence="7">
    <location>
        <begin position="57"/>
        <end position="395"/>
    </location>
</feature>
<evidence type="ECO:0000256" key="2">
    <source>
        <dbReference type="ARBA" id="ARBA00008061"/>
    </source>
</evidence>
<evidence type="ECO:0000256" key="3">
    <source>
        <dbReference type="ARBA" id="ARBA00022723"/>
    </source>
</evidence>
<evidence type="ECO:0000256" key="1">
    <source>
        <dbReference type="ARBA" id="ARBA00001913"/>
    </source>
</evidence>
<proteinExistence type="inferred from homology"/>
<keyword evidence="9" id="KW-1185">Reference proteome</keyword>
<dbReference type="InterPro" id="IPR017853">
    <property type="entry name" value="GH"/>
</dbReference>
<dbReference type="SMART" id="SM00642">
    <property type="entry name" value="Aamy"/>
    <property type="match status" value="1"/>
</dbReference>
<dbReference type="InterPro" id="IPR013780">
    <property type="entry name" value="Glyco_hydro_b"/>
</dbReference>